<evidence type="ECO:0000313" key="3">
    <source>
        <dbReference type="Proteomes" id="UP001390339"/>
    </source>
</evidence>
<proteinExistence type="predicted"/>
<protein>
    <submittedName>
        <fullName evidence="2">HET-domain-containing protein</fullName>
    </submittedName>
</protein>
<dbReference type="InterPro" id="IPR010730">
    <property type="entry name" value="HET"/>
</dbReference>
<keyword evidence="3" id="KW-1185">Reference proteome</keyword>
<name>A0ABR2I362_9PEZI</name>
<dbReference type="PANTHER" id="PTHR24148:SF73">
    <property type="entry name" value="HET DOMAIN PROTEIN (AFU_ORTHOLOGUE AFUA_8G01020)"/>
    <property type="match status" value="1"/>
</dbReference>
<evidence type="ECO:0000313" key="2">
    <source>
        <dbReference type="EMBL" id="KAK8856823.1"/>
    </source>
</evidence>
<dbReference type="Pfam" id="PF06985">
    <property type="entry name" value="HET"/>
    <property type="match status" value="1"/>
</dbReference>
<feature type="domain" description="Heterokaryon incompatibility" evidence="1">
    <location>
        <begin position="49"/>
        <end position="194"/>
    </location>
</feature>
<sequence>MERFKGISPHRPLDDGPTKIRIVNLLPGEYGDPIECELEHIDMDTTKDYEALSYCWGEASITKPIFLDSKPYPVTINLFDALQRLRKSDGPRRLWIDSLCINQSDLVERSHEIGKMSAIYKEASQVLIWLGDFLPLSETAVRGIFDFILEVSDSGKDENFGVEELITRYGYQGLWQKQQRLNEFFRQRQWFERGTLPQHLLPNYEKSTSQVLTEFGKYLLEEHITVDIIQFRSGRTTGLPSWVPDWKHRPASAAAVLSDKAENNTFYEENGHWYLQVTFAQFDVIEQIGPIAGYQSKQDDAREFVKEYIKTLSGWLHDWAQKADLTFRQGIKPFGEKTQSISRLVKELLLKYEFSMGKKKSTSWHQLLLDEDLSPYPAKKGTDRHATRASMQNAALEEPEPANFMDMEAGVTKLWQSMSSIIQDKSVFVCASGSIGILEQSNMQLEPGDVTPDSMR</sequence>
<dbReference type="PANTHER" id="PTHR24148">
    <property type="entry name" value="ANKYRIN REPEAT DOMAIN-CONTAINING PROTEIN 39 HOMOLOG-RELATED"/>
    <property type="match status" value="1"/>
</dbReference>
<gene>
    <name evidence="2" type="ORF">PGQ11_012735</name>
</gene>
<dbReference type="InterPro" id="IPR052895">
    <property type="entry name" value="HetReg/Transcr_Mod"/>
</dbReference>
<reference evidence="2 3" key="1">
    <citation type="journal article" date="2024" name="IMA Fungus">
        <title>Apiospora arundinis, a panoply of carbohydrate-active enzymes and secondary metabolites.</title>
        <authorList>
            <person name="Sorensen T."/>
            <person name="Petersen C."/>
            <person name="Muurmann A.T."/>
            <person name="Christiansen J.V."/>
            <person name="Brundto M.L."/>
            <person name="Overgaard C.K."/>
            <person name="Boysen A.T."/>
            <person name="Wollenberg R.D."/>
            <person name="Larsen T.O."/>
            <person name="Sorensen J.L."/>
            <person name="Nielsen K.L."/>
            <person name="Sondergaard T.E."/>
        </authorList>
    </citation>
    <scope>NUCLEOTIDE SEQUENCE [LARGE SCALE GENOMIC DNA]</scope>
    <source>
        <strain evidence="2 3">AAU 773</strain>
    </source>
</reference>
<dbReference type="Proteomes" id="UP001390339">
    <property type="component" value="Unassembled WGS sequence"/>
</dbReference>
<dbReference type="EMBL" id="JAPCWZ010000007">
    <property type="protein sequence ID" value="KAK8856823.1"/>
    <property type="molecule type" value="Genomic_DNA"/>
</dbReference>
<evidence type="ECO:0000259" key="1">
    <source>
        <dbReference type="Pfam" id="PF06985"/>
    </source>
</evidence>
<accession>A0ABR2I362</accession>
<comment type="caution">
    <text evidence="2">The sequence shown here is derived from an EMBL/GenBank/DDBJ whole genome shotgun (WGS) entry which is preliminary data.</text>
</comment>
<organism evidence="2 3">
    <name type="scientific">Apiospora arundinis</name>
    <dbReference type="NCBI Taxonomy" id="335852"/>
    <lineage>
        <taxon>Eukaryota</taxon>
        <taxon>Fungi</taxon>
        <taxon>Dikarya</taxon>
        <taxon>Ascomycota</taxon>
        <taxon>Pezizomycotina</taxon>
        <taxon>Sordariomycetes</taxon>
        <taxon>Xylariomycetidae</taxon>
        <taxon>Amphisphaeriales</taxon>
        <taxon>Apiosporaceae</taxon>
        <taxon>Apiospora</taxon>
    </lineage>
</organism>